<comment type="caution">
    <text evidence="4">The sequence shown here is derived from an EMBL/GenBank/DDBJ whole genome shotgun (WGS) entry which is preliminary data.</text>
</comment>
<dbReference type="RefSeq" id="WP_311600081.1">
    <property type="nucleotide sequence ID" value="NZ_JAVREM010000022.1"/>
</dbReference>
<dbReference type="SUPFAM" id="SSF50475">
    <property type="entry name" value="FMN-binding split barrel"/>
    <property type="match status" value="1"/>
</dbReference>
<evidence type="ECO:0000259" key="3">
    <source>
        <dbReference type="Pfam" id="PF01814"/>
    </source>
</evidence>
<evidence type="ECO:0000256" key="2">
    <source>
        <dbReference type="ARBA" id="ARBA00049106"/>
    </source>
</evidence>
<dbReference type="EMBL" id="JAVREM010000022">
    <property type="protein sequence ID" value="MDT0320282.1"/>
    <property type="molecule type" value="Genomic_DNA"/>
</dbReference>
<dbReference type="PANTHER" id="PTHR39428:SF1">
    <property type="entry name" value="F420H(2)-DEPENDENT QUINONE REDUCTASE RV1261C"/>
    <property type="match status" value="1"/>
</dbReference>
<organism evidence="4 5">
    <name type="scientific">Streptomyces millisiae</name>
    <dbReference type="NCBI Taxonomy" id="3075542"/>
    <lineage>
        <taxon>Bacteria</taxon>
        <taxon>Bacillati</taxon>
        <taxon>Actinomycetota</taxon>
        <taxon>Actinomycetes</taxon>
        <taxon>Kitasatosporales</taxon>
        <taxon>Streptomycetaceae</taxon>
        <taxon>Streptomyces</taxon>
    </lineage>
</organism>
<dbReference type="Pfam" id="PF01814">
    <property type="entry name" value="Hemerythrin"/>
    <property type="match status" value="1"/>
</dbReference>
<reference evidence="5" key="1">
    <citation type="submission" date="2023-07" db="EMBL/GenBank/DDBJ databases">
        <title>30 novel species of actinomycetes from the DSMZ collection.</title>
        <authorList>
            <person name="Nouioui I."/>
        </authorList>
    </citation>
    <scope>NUCLEOTIDE SEQUENCE [LARGE SCALE GENOMIC DNA]</scope>
    <source>
        <strain evidence="5">DSM 44918</strain>
    </source>
</reference>
<comment type="catalytic activity">
    <reaction evidence="2">
        <text>oxidized coenzyme F420-(gamma-L-Glu)(n) + a quinol + H(+) = reduced coenzyme F420-(gamma-L-Glu)(n) + a quinone</text>
        <dbReference type="Rhea" id="RHEA:39663"/>
        <dbReference type="Rhea" id="RHEA-COMP:12939"/>
        <dbReference type="Rhea" id="RHEA-COMP:14378"/>
        <dbReference type="ChEBI" id="CHEBI:15378"/>
        <dbReference type="ChEBI" id="CHEBI:24646"/>
        <dbReference type="ChEBI" id="CHEBI:132124"/>
        <dbReference type="ChEBI" id="CHEBI:133980"/>
        <dbReference type="ChEBI" id="CHEBI:139511"/>
    </reaction>
</comment>
<dbReference type="Gene3D" id="1.20.120.520">
    <property type="entry name" value="nmb1532 protein domain like"/>
    <property type="match status" value="1"/>
</dbReference>
<dbReference type="PANTHER" id="PTHR39428">
    <property type="entry name" value="F420H(2)-DEPENDENT QUINONE REDUCTASE RV1261C"/>
    <property type="match status" value="1"/>
</dbReference>
<comment type="similarity">
    <text evidence="1">Belongs to the F420H(2)-dependent quinone reductase family.</text>
</comment>
<proteinExistence type="inferred from homology"/>
<gene>
    <name evidence="4" type="ORF">RNC47_18255</name>
</gene>
<evidence type="ECO:0000313" key="5">
    <source>
        <dbReference type="Proteomes" id="UP001183420"/>
    </source>
</evidence>
<name>A0ABU2LRR4_9ACTN</name>
<accession>A0ABU2LRR4</accession>
<sequence>MGFNDQVITEFRANNGRVGGPFEGTDLVLLTTAGRRTGRPHTTPTVYRRDGDRLLVFGSNAGAPTHPHWYLNLLASPQVTVEIGTEAGRVQPFAARAEPLGDAERDREWATQCSLDPGFRDYQARTTRTIPVVALHPLDLSGDPERGRLIARQLLSLHDGMRDQLRAARAEFEAALAGGPAAAEPRPARPVIEQLHRTCLTFCHGLQLHHTREDGAFTAFERQYPALRPALDRLRAEHEVVARSLAALDALLSAGLPGDRGELAALRAEFERVAAGLEEHFAYEEEQLLAAVG</sequence>
<evidence type="ECO:0000313" key="4">
    <source>
        <dbReference type="EMBL" id="MDT0320282.1"/>
    </source>
</evidence>
<dbReference type="Gene3D" id="2.30.110.10">
    <property type="entry name" value="Electron Transport, Fmn-binding Protein, Chain A"/>
    <property type="match status" value="1"/>
</dbReference>
<feature type="domain" description="Hemerythrin-like" evidence="3">
    <location>
        <begin position="154"/>
        <end position="291"/>
    </location>
</feature>
<dbReference type="InterPro" id="IPR012312">
    <property type="entry name" value="Hemerythrin-like"/>
</dbReference>
<dbReference type="Pfam" id="PF04075">
    <property type="entry name" value="F420H2_quin_red"/>
    <property type="match status" value="1"/>
</dbReference>
<dbReference type="InterPro" id="IPR004378">
    <property type="entry name" value="F420H2_quin_Rdtase"/>
</dbReference>
<protein>
    <submittedName>
        <fullName evidence="4">Nitroreductase/quinone reductase family protein</fullName>
    </submittedName>
</protein>
<dbReference type="InterPro" id="IPR012349">
    <property type="entry name" value="Split_barrel_FMN-bd"/>
</dbReference>
<keyword evidence="5" id="KW-1185">Reference proteome</keyword>
<dbReference type="NCBIfam" id="TIGR00026">
    <property type="entry name" value="hi_GC_TIGR00026"/>
    <property type="match status" value="1"/>
</dbReference>
<evidence type="ECO:0000256" key="1">
    <source>
        <dbReference type="ARBA" id="ARBA00008710"/>
    </source>
</evidence>
<dbReference type="Proteomes" id="UP001183420">
    <property type="component" value="Unassembled WGS sequence"/>
</dbReference>